<dbReference type="InterPro" id="IPR006162">
    <property type="entry name" value="Ppantetheine_attach_site"/>
</dbReference>
<keyword evidence="7" id="KW-1185">Reference proteome</keyword>
<dbReference type="FunFam" id="3.30.300.30:FF:000010">
    <property type="entry name" value="Enterobactin synthetase component F"/>
    <property type="match status" value="1"/>
</dbReference>
<dbReference type="CDD" id="cd19544">
    <property type="entry name" value="E-C_NRPS"/>
    <property type="match status" value="1"/>
</dbReference>
<comment type="caution">
    <text evidence="6">The sequence shown here is derived from an EMBL/GenBank/DDBJ whole genome shotgun (WGS) entry which is preliminary data.</text>
</comment>
<dbReference type="FunFam" id="3.40.50.980:FF:000001">
    <property type="entry name" value="Non-ribosomal peptide synthetase"/>
    <property type="match status" value="1"/>
</dbReference>
<keyword evidence="2" id="KW-0597">Phosphoprotein</keyword>
<dbReference type="InterPro" id="IPR045851">
    <property type="entry name" value="AMP-bd_C_sf"/>
</dbReference>
<evidence type="ECO:0000256" key="2">
    <source>
        <dbReference type="ARBA" id="ARBA00022553"/>
    </source>
</evidence>
<dbReference type="FunFam" id="2.30.38.10:FF:000001">
    <property type="entry name" value="Non-ribosomal peptide synthetase PvdI"/>
    <property type="match status" value="1"/>
</dbReference>
<dbReference type="Pfam" id="PF00501">
    <property type="entry name" value="AMP-binding"/>
    <property type="match status" value="2"/>
</dbReference>
<dbReference type="PROSITE" id="PS50075">
    <property type="entry name" value="CARRIER"/>
    <property type="match status" value="1"/>
</dbReference>
<dbReference type="Gene3D" id="2.30.38.10">
    <property type="entry name" value="Luciferase, Domain 3"/>
    <property type="match status" value="2"/>
</dbReference>
<dbReference type="Proteomes" id="UP000738359">
    <property type="component" value="Unassembled WGS sequence"/>
</dbReference>
<dbReference type="Pfam" id="PF13193">
    <property type="entry name" value="AMP-binding_C"/>
    <property type="match status" value="1"/>
</dbReference>
<dbReference type="GO" id="GO:0044550">
    <property type="term" value="P:secondary metabolite biosynthetic process"/>
    <property type="evidence" value="ECO:0007669"/>
    <property type="project" value="TreeGrafter"/>
</dbReference>
<dbReference type="Pfam" id="PF00668">
    <property type="entry name" value="Condensation"/>
    <property type="match status" value="1"/>
</dbReference>
<dbReference type="GO" id="GO:0016874">
    <property type="term" value="F:ligase activity"/>
    <property type="evidence" value="ECO:0007669"/>
    <property type="project" value="UniProtKB-KW"/>
</dbReference>
<evidence type="ECO:0000313" key="6">
    <source>
        <dbReference type="EMBL" id="KAF9944934.1"/>
    </source>
</evidence>
<dbReference type="AlphaFoldDB" id="A0A9P6IUB1"/>
<dbReference type="FunFam" id="1.10.1200.10:FF:000016">
    <property type="entry name" value="Non-ribosomal peptide synthase"/>
    <property type="match status" value="1"/>
</dbReference>
<dbReference type="OrthoDB" id="329835at2759"/>
<evidence type="ECO:0000256" key="4">
    <source>
        <dbReference type="ARBA" id="ARBA00029454"/>
    </source>
</evidence>
<accession>A0A9P6IUB1</accession>
<sequence length="1235" mass="135618">TLDVWGPLLRGASIVVVDHETYLDARQFEDALERHQVTTLTMTNAIFHQHAFAIGPAFSKLKYLLSGAEQGSISAFAEVLRHNGPVRLINGYGPTEVTMMATAYTTTMTICDMPRMPIGRPISNSRTYVLDTHLSPVPTGVLGELYVGGPGIATGYLNLPELTAQRFIQDPFAKEQGALMYKTGDLVRYLADGNLVFVDRNDNQVKIRGFRVEPGEIETRLTEHPQVREAVVLAVGNNSSDKRLVSYIVAEPQSNLVHRLREFLSASLPEYLIPSAFVRMDVFPLTNNGKIDRRALPEPDIDSFVASAYVAPQGELETALAAIWSDLLNVERVGRQDDFFMLGGHSLLAVRMIEHLRQKGYALSVRALFESPTLKALATCLRNDQAEAVIPPNIISPATKALTPDLLPLINLTQDDINLIVHSVPGGVLNIQDIYALSPLQDGILFQRQSATGPNVVDRHDSLRTAIMWEHLSTPAQVVMRQASLSVTEHSLDPLDGPIVDQLTQIYNPQTYRISLREAPLARFAYAQDVDGRWVLVEALHHLIGDHSSRQVMHEEMDAILDGRIETLPAPQPPRNLIAQVRLGVSVEEHERYFHNMLRDIDSPSLPYGLSHVHGDGGNVVLDHCMLPQDLNNTLRSHAKRLGVSLASLCHLAWAKVVAATSGQSQVVFGAVLSGRMQGGAGSDRAMGLFINTLPIRVDVEGASVLDSVHKVHADLARLLEHEHASLAVAQRCSGVPSGTPLFSAILNYRHNTDPSQRKTMRIRGGVSSGQGRTNYPVVMSVEDYGSSLGLTAQVVKPYEPSGMCGYMQQALHKLVDSLEQSPDIPIQALDVMPAEEHELVVRTWNNTDVPYPSDRCVHQLFEDQAKRTPDSVAVLHDDRSMTYQALDNCASQLARKLVGLGVRPGDYVAMLLDRSFELIIAQLAILKVGAAYVPIDTRAPVERQDYIMTDCGAKLLIIDYLSEVPAALDALDAPVLRFCAEDASDMQDTVFSLLPPTWSSLDTAYVMYTSGSTGQPKGVVVHHRGIARLVFNNGFAEICPTDRMAFTTTPAFDPSTYQVWAPLLHGASIVVIDTDTFKDPVHLAEAITRHQVTCMYMTHGVLHQYAFIIGEALSKLRYLLGGAEQGLITAYTEVLKHGGPVRLVNRYGPTETTVSATAYTATSTISQLERLPIGRPISNTCVYVLDKYLRPVPIGVIGELHIGGPGVSHGYLNRPELTAEKFLLDPFSKVQDAR</sequence>
<dbReference type="SUPFAM" id="SSF52777">
    <property type="entry name" value="CoA-dependent acyltransferases"/>
    <property type="match status" value="2"/>
</dbReference>
<evidence type="ECO:0000313" key="7">
    <source>
        <dbReference type="Proteomes" id="UP000738359"/>
    </source>
</evidence>
<dbReference type="GO" id="GO:0072330">
    <property type="term" value="P:monocarboxylic acid biosynthetic process"/>
    <property type="evidence" value="ECO:0007669"/>
    <property type="project" value="UniProtKB-ARBA"/>
</dbReference>
<dbReference type="InterPro" id="IPR025110">
    <property type="entry name" value="AMP-bd_C"/>
</dbReference>
<dbReference type="Pfam" id="PF00550">
    <property type="entry name" value="PP-binding"/>
    <property type="match status" value="1"/>
</dbReference>
<gene>
    <name evidence="6" type="ORF">BGZ70_004206</name>
</gene>
<keyword evidence="3" id="KW-0436">Ligase</keyword>
<name>A0A9P6IUB1_MORAP</name>
<feature type="non-terminal residue" evidence="6">
    <location>
        <position position="1235"/>
    </location>
</feature>
<dbReference type="SUPFAM" id="SSF47336">
    <property type="entry name" value="ACP-like"/>
    <property type="match status" value="1"/>
</dbReference>
<feature type="non-terminal residue" evidence="6">
    <location>
        <position position="1"/>
    </location>
</feature>
<dbReference type="PANTHER" id="PTHR45527:SF1">
    <property type="entry name" value="FATTY ACID SYNTHASE"/>
    <property type="match status" value="1"/>
</dbReference>
<dbReference type="Gene3D" id="1.10.1200.10">
    <property type="entry name" value="ACP-like"/>
    <property type="match status" value="1"/>
</dbReference>
<feature type="domain" description="Carrier" evidence="5">
    <location>
        <begin position="311"/>
        <end position="385"/>
    </location>
</feature>
<dbReference type="SUPFAM" id="SSF56801">
    <property type="entry name" value="Acetyl-CoA synthetase-like"/>
    <property type="match status" value="2"/>
</dbReference>
<organism evidence="6 7">
    <name type="scientific">Mortierella alpina</name>
    <name type="common">Oleaginous fungus</name>
    <name type="synonym">Mortierella renispora</name>
    <dbReference type="NCBI Taxonomy" id="64518"/>
    <lineage>
        <taxon>Eukaryota</taxon>
        <taxon>Fungi</taxon>
        <taxon>Fungi incertae sedis</taxon>
        <taxon>Mucoromycota</taxon>
        <taxon>Mortierellomycotina</taxon>
        <taxon>Mortierellomycetes</taxon>
        <taxon>Mortierellales</taxon>
        <taxon>Mortierellaceae</taxon>
        <taxon>Mortierella</taxon>
    </lineage>
</organism>
<evidence type="ECO:0000256" key="3">
    <source>
        <dbReference type="ARBA" id="ARBA00022598"/>
    </source>
</evidence>
<dbReference type="PROSITE" id="PS00012">
    <property type="entry name" value="PHOSPHOPANTETHEINE"/>
    <property type="match status" value="1"/>
</dbReference>
<evidence type="ECO:0000259" key="5">
    <source>
        <dbReference type="PROSITE" id="PS50075"/>
    </source>
</evidence>
<dbReference type="InterPro" id="IPR000873">
    <property type="entry name" value="AMP-dep_synth/lig_dom"/>
</dbReference>
<dbReference type="Gene3D" id="3.30.300.30">
    <property type="match status" value="1"/>
</dbReference>
<evidence type="ECO:0000256" key="1">
    <source>
        <dbReference type="ARBA" id="ARBA00022450"/>
    </source>
</evidence>
<dbReference type="EMBL" id="JAAAHY010002255">
    <property type="protein sequence ID" value="KAF9944934.1"/>
    <property type="molecule type" value="Genomic_DNA"/>
</dbReference>
<dbReference type="InterPro" id="IPR001242">
    <property type="entry name" value="Condensation_dom"/>
</dbReference>
<dbReference type="InterPro" id="IPR009081">
    <property type="entry name" value="PP-bd_ACP"/>
</dbReference>
<protein>
    <recommendedName>
        <fullName evidence="5">Carrier domain-containing protein</fullName>
    </recommendedName>
</protein>
<dbReference type="InterPro" id="IPR036736">
    <property type="entry name" value="ACP-like_sf"/>
</dbReference>
<reference evidence="6" key="1">
    <citation type="journal article" date="2020" name="Fungal Divers.">
        <title>Resolving the Mortierellaceae phylogeny through synthesis of multi-gene phylogenetics and phylogenomics.</title>
        <authorList>
            <person name="Vandepol N."/>
            <person name="Liber J."/>
            <person name="Desiro A."/>
            <person name="Na H."/>
            <person name="Kennedy M."/>
            <person name="Barry K."/>
            <person name="Grigoriev I.V."/>
            <person name="Miller A.N."/>
            <person name="O'Donnell K."/>
            <person name="Stajich J.E."/>
            <person name="Bonito G."/>
        </authorList>
    </citation>
    <scope>NUCLEOTIDE SEQUENCE</scope>
    <source>
        <strain evidence="6">CK1249</strain>
    </source>
</reference>
<dbReference type="Gene3D" id="3.30.559.30">
    <property type="entry name" value="Nonribosomal peptide synthetase, condensation domain"/>
    <property type="match status" value="1"/>
</dbReference>
<dbReference type="Gene3D" id="3.40.50.980">
    <property type="match status" value="3"/>
</dbReference>
<dbReference type="InterPro" id="IPR020845">
    <property type="entry name" value="AMP-binding_CS"/>
</dbReference>
<comment type="similarity">
    <text evidence="4">Belongs to the NRP synthetase family.</text>
</comment>
<dbReference type="GO" id="GO:0005737">
    <property type="term" value="C:cytoplasm"/>
    <property type="evidence" value="ECO:0007669"/>
    <property type="project" value="TreeGrafter"/>
</dbReference>
<dbReference type="PANTHER" id="PTHR45527">
    <property type="entry name" value="NONRIBOSOMAL PEPTIDE SYNTHETASE"/>
    <property type="match status" value="1"/>
</dbReference>
<dbReference type="InterPro" id="IPR023213">
    <property type="entry name" value="CAT-like_dom_sf"/>
</dbReference>
<dbReference type="Gene3D" id="3.30.559.10">
    <property type="entry name" value="Chloramphenicol acetyltransferase-like domain"/>
    <property type="match status" value="1"/>
</dbReference>
<dbReference type="PROSITE" id="PS00455">
    <property type="entry name" value="AMP_BINDING"/>
    <property type="match status" value="1"/>
</dbReference>
<dbReference type="GO" id="GO:0043041">
    <property type="term" value="P:amino acid activation for nonribosomal peptide biosynthetic process"/>
    <property type="evidence" value="ECO:0007669"/>
    <property type="project" value="TreeGrafter"/>
</dbReference>
<dbReference type="GO" id="GO:0031177">
    <property type="term" value="F:phosphopantetheine binding"/>
    <property type="evidence" value="ECO:0007669"/>
    <property type="project" value="TreeGrafter"/>
</dbReference>
<keyword evidence="1" id="KW-0596">Phosphopantetheine</keyword>
<proteinExistence type="inferred from homology"/>